<evidence type="ECO:0000313" key="2">
    <source>
        <dbReference type="Proteomes" id="UP001267290"/>
    </source>
</evidence>
<keyword evidence="2" id="KW-1185">Reference proteome</keyword>
<evidence type="ECO:0000313" key="1">
    <source>
        <dbReference type="EMBL" id="MDR6553607.1"/>
    </source>
</evidence>
<protein>
    <recommendedName>
        <fullName evidence="3">DUF2345 domain-containing protein</fullName>
    </recommendedName>
</protein>
<proteinExistence type="predicted"/>
<dbReference type="Pfam" id="PF20074">
    <property type="entry name" value="DUF6470"/>
    <property type="match status" value="1"/>
</dbReference>
<dbReference type="InterPro" id="IPR045527">
    <property type="entry name" value="DUF6470"/>
</dbReference>
<sequence>MGILPLPQIQIHQQYGRIGIDADMGQLEIQQPRATLEIRTTPSRLEIDAEPGMLLIDNTRWHDALGFGPSLDVMSRIYSKASNIALQAISKIVEEGNRMAAIQTGENVIKSLAKESVNEEIVIFKGTVVGEASLDNIDINYEPGKFDRHFEAAKVERNVTVHAPIIEYQRGKLDIYMLQQPKLEITPPQIDLKF</sequence>
<organism evidence="1 2">
    <name type="scientific">Paenibacillus qinlingensis</name>
    <dbReference type="NCBI Taxonomy" id="1837343"/>
    <lineage>
        <taxon>Bacteria</taxon>
        <taxon>Bacillati</taxon>
        <taxon>Bacillota</taxon>
        <taxon>Bacilli</taxon>
        <taxon>Bacillales</taxon>
        <taxon>Paenibacillaceae</taxon>
        <taxon>Paenibacillus</taxon>
    </lineage>
</organism>
<reference evidence="1 2" key="1">
    <citation type="submission" date="2023-07" db="EMBL/GenBank/DDBJ databases">
        <title>Sorghum-associated microbial communities from plants grown in Nebraska, USA.</title>
        <authorList>
            <person name="Schachtman D."/>
        </authorList>
    </citation>
    <scope>NUCLEOTIDE SEQUENCE [LARGE SCALE GENOMIC DNA]</scope>
    <source>
        <strain evidence="1 2">CC258</strain>
    </source>
</reference>
<dbReference type="EMBL" id="JAVDSB010000011">
    <property type="protein sequence ID" value="MDR6553607.1"/>
    <property type="molecule type" value="Genomic_DNA"/>
</dbReference>
<evidence type="ECO:0008006" key="3">
    <source>
        <dbReference type="Google" id="ProtNLM"/>
    </source>
</evidence>
<name>A0ABU1P319_9BACL</name>
<dbReference type="Proteomes" id="UP001267290">
    <property type="component" value="Unassembled WGS sequence"/>
</dbReference>
<accession>A0ABU1P319</accession>
<comment type="caution">
    <text evidence="1">The sequence shown here is derived from an EMBL/GenBank/DDBJ whole genome shotgun (WGS) entry which is preliminary data.</text>
</comment>
<dbReference type="RefSeq" id="WP_310501070.1">
    <property type="nucleotide sequence ID" value="NZ_JAVDSB010000011.1"/>
</dbReference>
<gene>
    <name evidence="1" type="ORF">J2736_004814</name>
</gene>